<dbReference type="AlphaFoldDB" id="F5YG35"/>
<dbReference type="HOGENOM" id="CLU_3206533_0_0_12"/>
<proteinExistence type="predicted"/>
<protein>
    <submittedName>
        <fullName evidence="1">Uncharacterized protein</fullName>
    </submittedName>
</protein>
<dbReference type="EMBL" id="CP001841">
    <property type="protein sequence ID" value="AEF82884.1"/>
    <property type="molecule type" value="Genomic_DNA"/>
</dbReference>
<dbReference type="Proteomes" id="UP000009222">
    <property type="component" value="Chromosome"/>
</dbReference>
<name>F5YG35_LEAAZ</name>
<reference evidence="2" key="1">
    <citation type="submission" date="2009-12" db="EMBL/GenBank/DDBJ databases">
        <title>Complete sequence of Treponema azotonutricium strain ZAS-9.</title>
        <authorList>
            <person name="Tetu S.G."/>
            <person name="Matson E."/>
            <person name="Ren Q."/>
            <person name="Seshadri R."/>
            <person name="Elbourne L."/>
            <person name="Hassan K.A."/>
            <person name="Durkin A."/>
            <person name="Radune D."/>
            <person name="Mohamoud Y."/>
            <person name="Shay R."/>
            <person name="Jin S."/>
            <person name="Zhang X."/>
            <person name="Lucey K."/>
            <person name="Ballor N.R."/>
            <person name="Ottesen E."/>
            <person name="Rosenthal R."/>
            <person name="Allen A."/>
            <person name="Leadbetter J.R."/>
            <person name="Paulsen I.T."/>
        </authorList>
    </citation>
    <scope>NUCLEOTIDE SEQUENCE [LARGE SCALE GENOMIC DNA]</scope>
    <source>
        <strain evidence="2">ATCC BAA-888 / DSM 13862 / ZAS-9</strain>
    </source>
</reference>
<dbReference type="InParanoid" id="F5YG35"/>
<reference evidence="1 2" key="2">
    <citation type="journal article" date="2011" name="ISME J.">
        <title>RNA-seq reveals cooperative metabolic interactions between two termite-gut spirochete species in co-culture.</title>
        <authorList>
            <person name="Rosenthal A.Z."/>
            <person name="Matson E.G."/>
            <person name="Eldar A."/>
            <person name="Leadbetter J.R."/>
        </authorList>
    </citation>
    <scope>NUCLEOTIDE SEQUENCE [LARGE SCALE GENOMIC DNA]</scope>
    <source>
        <strain evidence="2">ATCC BAA-888 / DSM 13862 / ZAS-9</strain>
    </source>
</reference>
<sequence length="45" mass="4971">MERIMKKSGIFTVILMFCAAAIGSGIDSTLAGTLPQPYFIQDMFR</sequence>
<evidence type="ECO:0000313" key="1">
    <source>
        <dbReference type="EMBL" id="AEF82884.1"/>
    </source>
</evidence>
<accession>F5YG35</accession>
<organism evidence="1 2">
    <name type="scientific">Leadbettera azotonutricia (strain ATCC BAA-888 / DSM 13862 / ZAS-9)</name>
    <name type="common">Treponema azotonutricium</name>
    <dbReference type="NCBI Taxonomy" id="545695"/>
    <lineage>
        <taxon>Bacteria</taxon>
        <taxon>Pseudomonadati</taxon>
        <taxon>Spirochaetota</taxon>
        <taxon>Spirochaetia</taxon>
        <taxon>Spirochaetales</taxon>
        <taxon>Breznakiellaceae</taxon>
        <taxon>Leadbettera</taxon>
    </lineage>
</organism>
<dbReference type="KEGG" id="taz:TREAZ_0045"/>
<keyword evidence="2" id="KW-1185">Reference proteome</keyword>
<evidence type="ECO:0000313" key="2">
    <source>
        <dbReference type="Proteomes" id="UP000009222"/>
    </source>
</evidence>
<gene>
    <name evidence="1" type="ordered locus">TREAZ_0045</name>
</gene>